<feature type="compositionally biased region" description="Basic and acidic residues" evidence="1">
    <location>
        <begin position="35"/>
        <end position="46"/>
    </location>
</feature>
<dbReference type="OrthoDB" id="420032at2759"/>
<feature type="compositionally biased region" description="Gly residues" evidence="1">
    <location>
        <begin position="1"/>
        <end position="11"/>
    </location>
</feature>
<reference evidence="2 3" key="1">
    <citation type="submission" date="2019-01" db="EMBL/GenBank/DDBJ databases">
        <authorList>
            <person name="Sayadi A."/>
        </authorList>
    </citation>
    <scope>NUCLEOTIDE SEQUENCE [LARGE SCALE GENOMIC DNA]</scope>
</reference>
<organism evidence="2 3">
    <name type="scientific">Callosobruchus maculatus</name>
    <name type="common">Southern cowpea weevil</name>
    <name type="synonym">Pulse bruchid</name>
    <dbReference type="NCBI Taxonomy" id="64391"/>
    <lineage>
        <taxon>Eukaryota</taxon>
        <taxon>Metazoa</taxon>
        <taxon>Ecdysozoa</taxon>
        <taxon>Arthropoda</taxon>
        <taxon>Hexapoda</taxon>
        <taxon>Insecta</taxon>
        <taxon>Pterygota</taxon>
        <taxon>Neoptera</taxon>
        <taxon>Endopterygota</taxon>
        <taxon>Coleoptera</taxon>
        <taxon>Polyphaga</taxon>
        <taxon>Cucujiformia</taxon>
        <taxon>Chrysomeloidea</taxon>
        <taxon>Chrysomelidae</taxon>
        <taxon>Bruchinae</taxon>
        <taxon>Bruchini</taxon>
        <taxon>Callosobruchus</taxon>
    </lineage>
</organism>
<accession>A0A653C3E5</accession>
<dbReference type="AlphaFoldDB" id="A0A653C3E5"/>
<dbReference type="EMBL" id="CAACVG010006895">
    <property type="protein sequence ID" value="VEN42384.1"/>
    <property type="molecule type" value="Genomic_DNA"/>
</dbReference>
<evidence type="ECO:0000256" key="1">
    <source>
        <dbReference type="SAM" id="MobiDB-lite"/>
    </source>
</evidence>
<proteinExistence type="predicted"/>
<evidence type="ECO:0000313" key="3">
    <source>
        <dbReference type="Proteomes" id="UP000410492"/>
    </source>
</evidence>
<sequence length="46" mass="5094">MGSSTFGGGSGWDRRYTGLSDSDLANHTRSTRRSYSPERDRDPMGL</sequence>
<feature type="region of interest" description="Disordered" evidence="1">
    <location>
        <begin position="1"/>
        <end position="46"/>
    </location>
</feature>
<dbReference type="Proteomes" id="UP000410492">
    <property type="component" value="Unassembled WGS sequence"/>
</dbReference>
<keyword evidence="3" id="KW-1185">Reference proteome</keyword>
<feature type="compositionally biased region" description="Polar residues" evidence="1">
    <location>
        <begin position="19"/>
        <end position="28"/>
    </location>
</feature>
<evidence type="ECO:0000313" key="2">
    <source>
        <dbReference type="EMBL" id="VEN42384.1"/>
    </source>
</evidence>
<protein>
    <submittedName>
        <fullName evidence="2">Uncharacterized protein</fullName>
    </submittedName>
</protein>
<name>A0A653C3E5_CALMS</name>
<feature type="non-terminal residue" evidence="2">
    <location>
        <position position="46"/>
    </location>
</feature>
<gene>
    <name evidence="2" type="ORF">CALMAC_LOCUS5885</name>
</gene>